<proteinExistence type="predicted"/>
<feature type="transmembrane region" description="Helical" evidence="1">
    <location>
        <begin position="96"/>
        <end position="115"/>
    </location>
</feature>
<sequence length="251" mass="28024">MAFSLLLVALIIGHLLADFYWQPMSWVNDRNTRHFKASKLYFHVLVHGVTSALIITLWEYTFGWQQLSSVLIATASIMLSHYFIDIAKSYSNKGVVPFLLDQIAHILVIIALSIWLTDNSSFMAAINNMLTDPNILWVVCGYLIILSPCAVFIRMMLERLTSNFSSTGSLPLAGQSIGMLERVLMLSFILLDQFAGLGFLLAAKSVFRFGDLSASKDKKLTEYVMLGTLLSVSVTLFVGLGINYLIRQAIQ</sequence>
<keyword evidence="1" id="KW-0472">Membrane</keyword>
<feature type="transmembrane region" description="Helical" evidence="1">
    <location>
        <begin position="183"/>
        <end position="203"/>
    </location>
</feature>
<dbReference type="RefSeq" id="WP_138488814.1">
    <property type="nucleotide sequence ID" value="NZ_CP040558.1"/>
</dbReference>
<organism evidence="2 3">
    <name type="scientific">Pseudoalteromonas distincta</name>
    <dbReference type="NCBI Taxonomy" id="77608"/>
    <lineage>
        <taxon>Bacteria</taxon>
        <taxon>Pseudomonadati</taxon>
        <taxon>Pseudomonadota</taxon>
        <taxon>Gammaproteobacteria</taxon>
        <taxon>Alteromonadales</taxon>
        <taxon>Pseudoalteromonadaceae</taxon>
        <taxon>Pseudoalteromonas</taxon>
    </lineage>
</organism>
<dbReference type="Proteomes" id="UP000310065">
    <property type="component" value="Chromosome L1"/>
</dbReference>
<dbReference type="AlphaFoldDB" id="A0A4P9IZQ0"/>
<feature type="transmembrane region" description="Helical" evidence="1">
    <location>
        <begin position="6"/>
        <end position="28"/>
    </location>
</feature>
<feature type="transmembrane region" description="Helical" evidence="1">
    <location>
        <begin position="223"/>
        <end position="246"/>
    </location>
</feature>
<dbReference type="EMBL" id="CP040558">
    <property type="protein sequence ID" value="QCU73764.1"/>
    <property type="molecule type" value="Genomic_DNA"/>
</dbReference>
<accession>A0A4P9IZQ0</accession>
<evidence type="ECO:0000256" key="1">
    <source>
        <dbReference type="SAM" id="Phobius"/>
    </source>
</evidence>
<dbReference type="Pfam" id="PF11750">
    <property type="entry name" value="DUF3307"/>
    <property type="match status" value="1"/>
</dbReference>
<feature type="transmembrane region" description="Helical" evidence="1">
    <location>
        <begin position="64"/>
        <end position="84"/>
    </location>
</feature>
<dbReference type="KEGG" id="pdv:FFU37_04455"/>
<evidence type="ECO:0000313" key="3">
    <source>
        <dbReference type="Proteomes" id="UP000310065"/>
    </source>
</evidence>
<feature type="transmembrane region" description="Helical" evidence="1">
    <location>
        <begin position="135"/>
        <end position="157"/>
    </location>
</feature>
<reference evidence="2 3" key="1">
    <citation type="submission" date="2019-05" db="EMBL/GenBank/DDBJ databases">
        <title>Complete genome sequence of Pseudoalteromonas sp. 16-SW-7(T) isolated from the Okhotsk Sea, Russia.</title>
        <authorList>
            <person name="Nguyen T.H."/>
            <person name="Nedashkovskaya O.I."/>
            <person name="Kim S.-G."/>
        </authorList>
    </citation>
    <scope>NUCLEOTIDE SEQUENCE [LARGE SCALE GENOMIC DNA]</scope>
    <source>
        <strain evidence="2 3">16-SW-7</strain>
    </source>
</reference>
<evidence type="ECO:0000313" key="2">
    <source>
        <dbReference type="EMBL" id="QCU73764.1"/>
    </source>
</evidence>
<keyword evidence="1" id="KW-1133">Transmembrane helix</keyword>
<name>A0A4P9IZQ0_9GAMM</name>
<keyword evidence="1" id="KW-0812">Transmembrane</keyword>
<feature type="transmembrane region" description="Helical" evidence="1">
    <location>
        <begin position="40"/>
        <end position="58"/>
    </location>
</feature>
<dbReference type="GeneID" id="88774890"/>
<protein>
    <submittedName>
        <fullName evidence="2">DUF3307 domain-containing protein</fullName>
    </submittedName>
</protein>
<gene>
    <name evidence="2" type="ORF">FFU37_04455</name>
</gene>
<dbReference type="InterPro" id="IPR021737">
    <property type="entry name" value="Phage_phiKZ_Orf197"/>
</dbReference>